<gene>
    <name evidence="2" type="ORF">SAMN04489726_7298</name>
</gene>
<dbReference type="EMBL" id="LT629701">
    <property type="protein sequence ID" value="SDN58778.1"/>
    <property type="molecule type" value="Genomic_DNA"/>
</dbReference>
<protein>
    <submittedName>
        <fullName evidence="2">Uncharacterized protein</fullName>
    </submittedName>
</protein>
<dbReference type="STRING" id="211114.SAMN04489726_7298"/>
<evidence type="ECO:0000313" key="3">
    <source>
        <dbReference type="Proteomes" id="UP000183376"/>
    </source>
</evidence>
<accession>A0A1H0CLL4</accession>
<dbReference type="AlphaFoldDB" id="A0A1H0CLL4"/>
<dbReference type="Proteomes" id="UP000183376">
    <property type="component" value="Chromosome I"/>
</dbReference>
<proteinExistence type="predicted"/>
<feature type="region of interest" description="Disordered" evidence="1">
    <location>
        <begin position="1"/>
        <end position="33"/>
    </location>
</feature>
<sequence>MLTPADAVKAGDTAEYLRSADHVTDRPERPPTTAAGLSAAQALQPIRLLFGQPHPHNGSPIQPYRVAPPTVVPLTFLGDPV</sequence>
<evidence type="ECO:0000313" key="2">
    <source>
        <dbReference type="EMBL" id="SDN58778.1"/>
    </source>
</evidence>
<feature type="compositionally biased region" description="Basic and acidic residues" evidence="1">
    <location>
        <begin position="18"/>
        <end position="29"/>
    </location>
</feature>
<name>A0A1H0CLL4_ALLAB</name>
<keyword evidence="3" id="KW-1185">Reference proteome</keyword>
<reference evidence="2 3" key="1">
    <citation type="submission" date="2016-10" db="EMBL/GenBank/DDBJ databases">
        <authorList>
            <person name="de Groot N.N."/>
        </authorList>
    </citation>
    <scope>NUCLEOTIDE SEQUENCE [LARGE SCALE GENOMIC DNA]</scope>
    <source>
        <strain evidence="2 3">DSM 44149</strain>
    </source>
</reference>
<evidence type="ECO:0000256" key="1">
    <source>
        <dbReference type="SAM" id="MobiDB-lite"/>
    </source>
</evidence>
<organism evidence="2 3">
    <name type="scientific">Allokutzneria albata</name>
    <name type="common">Kibdelosporangium albatum</name>
    <dbReference type="NCBI Taxonomy" id="211114"/>
    <lineage>
        <taxon>Bacteria</taxon>
        <taxon>Bacillati</taxon>
        <taxon>Actinomycetota</taxon>
        <taxon>Actinomycetes</taxon>
        <taxon>Pseudonocardiales</taxon>
        <taxon>Pseudonocardiaceae</taxon>
        <taxon>Allokutzneria</taxon>
    </lineage>
</organism>